<dbReference type="GO" id="GO:0016746">
    <property type="term" value="F:acyltransferase activity"/>
    <property type="evidence" value="ECO:0007669"/>
    <property type="project" value="UniProtKB-KW"/>
</dbReference>
<evidence type="ECO:0000259" key="10">
    <source>
        <dbReference type="PROSITE" id="PS50263"/>
    </source>
</evidence>
<keyword evidence="6 9" id="KW-1133">Transmembrane helix</keyword>
<evidence type="ECO:0000256" key="2">
    <source>
        <dbReference type="ARBA" id="ARBA00010065"/>
    </source>
</evidence>
<protein>
    <submittedName>
        <fullName evidence="11">Apolipoprotein N-acyltransferase</fullName>
        <ecNumber evidence="11">2.3.1.269</ecNumber>
    </submittedName>
</protein>
<evidence type="ECO:0000256" key="7">
    <source>
        <dbReference type="ARBA" id="ARBA00023136"/>
    </source>
</evidence>
<evidence type="ECO:0000256" key="5">
    <source>
        <dbReference type="ARBA" id="ARBA00022692"/>
    </source>
</evidence>
<proteinExistence type="inferred from homology"/>
<dbReference type="PROSITE" id="PS50263">
    <property type="entry name" value="CN_HYDROLASE"/>
    <property type="match status" value="1"/>
</dbReference>
<dbReference type="InterPro" id="IPR045378">
    <property type="entry name" value="LNT_N"/>
</dbReference>
<evidence type="ECO:0000256" key="6">
    <source>
        <dbReference type="ARBA" id="ARBA00022989"/>
    </source>
</evidence>
<dbReference type="PANTHER" id="PTHR38686">
    <property type="entry name" value="APOLIPOPROTEIN N-ACYLTRANSFERASE"/>
    <property type="match status" value="1"/>
</dbReference>
<evidence type="ECO:0000256" key="8">
    <source>
        <dbReference type="ARBA" id="ARBA00023315"/>
    </source>
</evidence>
<evidence type="ECO:0000256" key="3">
    <source>
        <dbReference type="ARBA" id="ARBA00022475"/>
    </source>
</evidence>
<dbReference type="Pfam" id="PF20154">
    <property type="entry name" value="LNT_N"/>
    <property type="match status" value="1"/>
</dbReference>
<dbReference type="PANTHER" id="PTHR38686:SF1">
    <property type="entry name" value="APOLIPOPROTEIN N-ACYLTRANSFERASE"/>
    <property type="match status" value="1"/>
</dbReference>
<reference evidence="11 12" key="1">
    <citation type="submission" date="2024-04" db="EMBL/GenBank/DDBJ databases">
        <title>Novel species of the genus Ideonella isolated from streams.</title>
        <authorList>
            <person name="Lu H."/>
        </authorList>
    </citation>
    <scope>NUCLEOTIDE SEQUENCE [LARGE SCALE GENOMIC DNA]</scope>
    <source>
        <strain evidence="11 12">LYT19W</strain>
    </source>
</reference>
<dbReference type="InterPro" id="IPR003010">
    <property type="entry name" value="C-N_Hydrolase"/>
</dbReference>
<comment type="caution">
    <text evidence="11">The sequence shown here is derived from an EMBL/GenBank/DDBJ whole genome shotgun (WGS) entry which is preliminary data.</text>
</comment>
<dbReference type="Pfam" id="PF00795">
    <property type="entry name" value="CN_hydrolase"/>
    <property type="match status" value="1"/>
</dbReference>
<keyword evidence="5 9" id="KW-0812">Transmembrane</keyword>
<dbReference type="EMBL" id="JBBUTI010000006">
    <property type="protein sequence ID" value="MEK8046597.1"/>
    <property type="molecule type" value="Genomic_DNA"/>
</dbReference>
<keyword evidence="8 11" id="KW-0012">Acyltransferase</keyword>
<dbReference type="NCBIfam" id="TIGR00546">
    <property type="entry name" value="lnt"/>
    <property type="match status" value="1"/>
</dbReference>
<evidence type="ECO:0000313" key="11">
    <source>
        <dbReference type="EMBL" id="MEK8046597.1"/>
    </source>
</evidence>
<feature type="transmembrane region" description="Helical" evidence="9">
    <location>
        <begin position="79"/>
        <end position="99"/>
    </location>
</feature>
<keyword evidence="12" id="KW-1185">Reference proteome</keyword>
<feature type="domain" description="CN hydrolase" evidence="10">
    <location>
        <begin position="247"/>
        <end position="503"/>
    </location>
</feature>
<feature type="transmembrane region" description="Helical" evidence="9">
    <location>
        <begin position="111"/>
        <end position="133"/>
    </location>
</feature>
<sequence>MATPSQITPEALADGTTSSLLLNTFRAVRLPLLGALAGGVVGACTGGGLGWSWLMAPAALVVWCAAVQRSASLTARHGLPTLTLLAGVLCWSCAAMGWADAAIAPETEAASLWSAVALTLVALHHAACCLPVWWLGRRLDRAGRATPLVFALALAAAEGLRQWGWAGHGYGSLALAFVDAPGAAALLSLVGPNGLVAAVLLACCSPWLTTPRRWWLAASGPLVLALVLLLTTALPDAGGAPIDARPLEVVALQSNFDKRANWGRPQRDEALAALQQALQAAPPGALVVTAETVLAEAAPRHVIGVWEDLLAMLGQHGVRLMVGLPLVLVLDTDDGPQLTNAVLHLGSGTRGVYAKERLVPVGENLPLADWLGPLQVALFGTQPHQQVPGGEAYTEPLLDDGVPVGVAICHELSLTLTVAHRAARAGWLLSPAEDMWVPHAAYRTQMRAIARLRAMETGLPVVRVANAGDTLLALPSGQVQAASGGSGPHVFKVWPALQASFYSRHAEWLSALSMAWLLAGFMWAMKATRTAEPRKRP</sequence>
<dbReference type="Proteomes" id="UP001379945">
    <property type="component" value="Unassembled WGS sequence"/>
</dbReference>
<evidence type="ECO:0000256" key="9">
    <source>
        <dbReference type="SAM" id="Phobius"/>
    </source>
</evidence>
<dbReference type="InterPro" id="IPR004563">
    <property type="entry name" value="Apolipo_AcylTrfase"/>
</dbReference>
<comment type="similarity">
    <text evidence="2">Belongs to the CN hydrolase family. Apolipoprotein N-acyltransferase subfamily.</text>
</comment>
<gene>
    <name evidence="11" type="primary">lnt</name>
    <name evidence="11" type="ORF">AACH00_09585</name>
</gene>
<evidence type="ECO:0000256" key="4">
    <source>
        <dbReference type="ARBA" id="ARBA00022679"/>
    </source>
</evidence>
<keyword evidence="4 11" id="KW-0808">Transferase</keyword>
<evidence type="ECO:0000313" key="12">
    <source>
        <dbReference type="Proteomes" id="UP001379945"/>
    </source>
</evidence>
<feature type="transmembrane region" description="Helical" evidence="9">
    <location>
        <begin position="145"/>
        <end position="163"/>
    </location>
</feature>
<keyword evidence="3" id="KW-1003">Cell membrane</keyword>
<accession>A0ABU9C867</accession>
<evidence type="ECO:0000256" key="1">
    <source>
        <dbReference type="ARBA" id="ARBA00004651"/>
    </source>
</evidence>
<feature type="transmembrane region" description="Helical" evidence="9">
    <location>
        <begin position="183"/>
        <end position="202"/>
    </location>
</feature>
<dbReference type="SUPFAM" id="SSF56317">
    <property type="entry name" value="Carbon-nitrogen hydrolase"/>
    <property type="match status" value="1"/>
</dbReference>
<comment type="subcellular location">
    <subcellularLocation>
        <location evidence="1">Cell membrane</location>
        <topology evidence="1">Multi-pass membrane protein</topology>
    </subcellularLocation>
</comment>
<organism evidence="11 12">
    <name type="scientific">Ideonella margarita</name>
    <dbReference type="NCBI Taxonomy" id="2984191"/>
    <lineage>
        <taxon>Bacteria</taxon>
        <taxon>Pseudomonadati</taxon>
        <taxon>Pseudomonadota</taxon>
        <taxon>Betaproteobacteria</taxon>
        <taxon>Burkholderiales</taxon>
        <taxon>Sphaerotilaceae</taxon>
        <taxon>Ideonella</taxon>
    </lineage>
</organism>
<dbReference type="InterPro" id="IPR036526">
    <property type="entry name" value="C-N_Hydrolase_sf"/>
</dbReference>
<dbReference type="RefSeq" id="WP_341398893.1">
    <property type="nucleotide sequence ID" value="NZ_JBBUTI010000006.1"/>
</dbReference>
<feature type="transmembrane region" description="Helical" evidence="9">
    <location>
        <begin position="214"/>
        <end position="234"/>
    </location>
</feature>
<dbReference type="EC" id="2.3.1.269" evidence="11"/>
<dbReference type="Gene3D" id="3.60.110.10">
    <property type="entry name" value="Carbon-nitrogen hydrolase"/>
    <property type="match status" value="1"/>
</dbReference>
<name>A0ABU9C867_9BURK</name>
<keyword evidence="7 9" id="KW-0472">Membrane</keyword>